<dbReference type="RefSeq" id="XP_020045750.1">
    <property type="nucleotide sequence ID" value="XM_020188780.1"/>
</dbReference>
<keyword evidence="1" id="KW-0863">Zinc-finger</keyword>
<protein>
    <recommendedName>
        <fullName evidence="3">RING-type domain-containing protein</fullName>
    </recommendedName>
</protein>
<gene>
    <name evidence="4" type="ORF">ASCRUDRAFT_112633</name>
</gene>
<dbReference type="InParanoid" id="A0A1D2VD72"/>
<dbReference type="OrthoDB" id="299997at2759"/>
<dbReference type="InterPro" id="IPR001841">
    <property type="entry name" value="Znf_RING"/>
</dbReference>
<evidence type="ECO:0000313" key="4">
    <source>
        <dbReference type="EMBL" id="ODV59443.1"/>
    </source>
</evidence>
<evidence type="ECO:0000259" key="3">
    <source>
        <dbReference type="PROSITE" id="PS50089"/>
    </source>
</evidence>
<dbReference type="AlphaFoldDB" id="A0A1D2VD72"/>
<dbReference type="GO" id="GO:0008270">
    <property type="term" value="F:zinc ion binding"/>
    <property type="evidence" value="ECO:0007669"/>
    <property type="project" value="UniProtKB-KW"/>
</dbReference>
<accession>A0A1D2VD72</accession>
<sequence>MRPLSISSGRRSQRSQRSPRSPFSSSKISLLQKDNQSVNSYSSPNSLISPNSLSIHNSPNSPKSPNSFISTSSANSANSFHSLKKKKIFSRQRNSFLADFKCCFCDISLESILPGEENIQLSCSHNCHFKCYLIFMNRNDINNEIQCPSCHKLTKPLKESDHDKLVQLLLTQNPKKYPLTDLNTIGNYHYNNNNEDEDFDCTDYNSFNSYELYNTYSNNDDSTQLSSEISTSPITPTENFTDYQLFFQSSSLNNFTYLDNEESFFQNSGSSNYSSSEIVANDLIDKLNTPIIRVIPEQKKITFRTSSNNYVLPCVFNISMPSINPNSKSNKNNTKNTNEVNQNDKIDEEKIKNKISVQVKKLIKSKLSGKFSVDFQKLGNLKMFDYLNFALIDGTEYLDAQCYLFEKYLLILNNQGNSITGIIQIKSDLSSVIELNENTILLNSTIPTLPEVDVYSEDKRIISKWKNYLKYSSPYIDFKPKDVSLISLTTNAWDIIDQIDSIHHIIPDYIKEINNYKRKGLLLPMHLLLKTLPEPEPLPLRMILGISIFNMDKSLTNQEYKDSVLQLIKTIANSLTPLDKFGIVIIGSNGSNIGKFSERLSSDGSWKNWETYFDEKLVIHDNYDPITKKSYISNSFEELSLYFEKCREIIGTWPECENPNANIVRKFVILNAKYDVASDNSISLKGNKTYHDTQLDNVINKNLKKIIKDNHFTLHSYLIGKEYNVYLVKYFEKLFHFNGIEFGSELKRINTLKDFDIVKIIDECHKICIPNIKIRFKPLIENIIIEKAEFDEFGEKEVEFSIQKNRSILAVDSIREAIREQEIPISSTSNKPSRSIFSEDNLVEFNLKDLTPGYCKNFLFKFNITINNRFKQFYTQLTGNNISVSSTGSPAPYGDIPLINYSSEHYKGNSKPIKVEIKANFIDDITLMQNITSYIPSNKHSDSNNDELTIDTIMNIPVFAPLSASRDIMFAKRQAELTAVRSLRKAIEIYSILKQKAINHNNKISKKDLKKVKGILMQSVSTIFGIIRGCVSTLKEDEEINLSNKEQQTQKYIEGISNNLSKLAKLVESNNELAIVYGYDLLLFLVFQKTE</sequence>
<proteinExistence type="predicted"/>
<keyword evidence="1" id="KW-0862">Zinc</keyword>
<dbReference type="PROSITE" id="PS50089">
    <property type="entry name" value="ZF_RING_2"/>
    <property type="match status" value="1"/>
</dbReference>
<evidence type="ECO:0000256" key="2">
    <source>
        <dbReference type="SAM" id="MobiDB-lite"/>
    </source>
</evidence>
<dbReference type="GeneID" id="30962416"/>
<dbReference type="EMBL" id="KV454486">
    <property type="protein sequence ID" value="ODV59443.1"/>
    <property type="molecule type" value="Genomic_DNA"/>
</dbReference>
<keyword evidence="5" id="KW-1185">Reference proteome</keyword>
<dbReference type="Proteomes" id="UP000095038">
    <property type="component" value="Unassembled WGS sequence"/>
</dbReference>
<dbReference type="SUPFAM" id="SSF57850">
    <property type="entry name" value="RING/U-box"/>
    <property type="match status" value="1"/>
</dbReference>
<reference evidence="5" key="1">
    <citation type="submission" date="2016-05" db="EMBL/GenBank/DDBJ databases">
        <title>Comparative genomics of biotechnologically important yeasts.</title>
        <authorList>
            <consortium name="DOE Joint Genome Institute"/>
            <person name="Riley R."/>
            <person name="Haridas S."/>
            <person name="Wolfe K.H."/>
            <person name="Lopes M.R."/>
            <person name="Hittinger C.T."/>
            <person name="Goker M."/>
            <person name="Salamov A."/>
            <person name="Wisecaver J."/>
            <person name="Long T.M."/>
            <person name="Aerts A.L."/>
            <person name="Barry K."/>
            <person name="Choi C."/>
            <person name="Clum A."/>
            <person name="Coughlan A.Y."/>
            <person name="Deshpande S."/>
            <person name="Douglass A.P."/>
            <person name="Hanson S.J."/>
            <person name="Klenk H.-P."/>
            <person name="Labutti K."/>
            <person name="Lapidus A."/>
            <person name="Lindquist E."/>
            <person name="Lipzen A."/>
            <person name="Meier-Kolthoff J.P."/>
            <person name="Ohm R.A."/>
            <person name="Otillar R.P."/>
            <person name="Pangilinan J."/>
            <person name="Peng Y."/>
            <person name="Rokas A."/>
            <person name="Rosa C.A."/>
            <person name="Scheuner C."/>
            <person name="Sibirny A.A."/>
            <person name="Slot J.C."/>
            <person name="Stielow J.B."/>
            <person name="Sun H."/>
            <person name="Kurtzman C.P."/>
            <person name="Blackwell M."/>
            <person name="Grigoriev I.V."/>
            <person name="Jeffries T.W."/>
        </authorList>
    </citation>
    <scope>NUCLEOTIDE SEQUENCE [LARGE SCALE GENOMIC DNA]</scope>
    <source>
        <strain evidence="5">DSM 1968</strain>
    </source>
</reference>
<organism evidence="4 5">
    <name type="scientific">Ascoidea rubescens DSM 1968</name>
    <dbReference type="NCBI Taxonomy" id="1344418"/>
    <lineage>
        <taxon>Eukaryota</taxon>
        <taxon>Fungi</taxon>
        <taxon>Dikarya</taxon>
        <taxon>Ascomycota</taxon>
        <taxon>Saccharomycotina</taxon>
        <taxon>Saccharomycetes</taxon>
        <taxon>Ascoideaceae</taxon>
        <taxon>Ascoidea</taxon>
    </lineage>
</organism>
<dbReference type="CDD" id="cd15489">
    <property type="entry name" value="PHD_SF"/>
    <property type="match status" value="1"/>
</dbReference>
<keyword evidence="1" id="KW-0479">Metal-binding</keyword>
<feature type="region of interest" description="Disordered" evidence="2">
    <location>
        <begin position="1"/>
        <end position="45"/>
    </location>
</feature>
<evidence type="ECO:0000313" key="5">
    <source>
        <dbReference type="Proteomes" id="UP000095038"/>
    </source>
</evidence>
<evidence type="ECO:0000256" key="1">
    <source>
        <dbReference type="PROSITE-ProRule" id="PRU00175"/>
    </source>
</evidence>
<feature type="domain" description="RING-type" evidence="3">
    <location>
        <begin position="102"/>
        <end position="151"/>
    </location>
</feature>
<name>A0A1D2VD72_9ASCO</name>
<dbReference type="STRING" id="1344418.A0A1D2VD72"/>